<proteinExistence type="inferred from homology"/>
<reference evidence="5 6" key="1">
    <citation type="journal article" date="2019" name="Int. J. Syst. Evol. Microbiol.">
        <title>The Global Catalogue of Microorganisms (GCM) 10K type strain sequencing project: providing services to taxonomists for standard genome sequencing and annotation.</title>
        <authorList>
            <consortium name="The Broad Institute Genomics Platform"/>
            <consortium name="The Broad Institute Genome Sequencing Center for Infectious Disease"/>
            <person name="Wu L."/>
            <person name="Ma J."/>
        </authorList>
    </citation>
    <scope>NUCLEOTIDE SEQUENCE [LARGE SCALE GENOMIC DNA]</scope>
    <source>
        <strain evidence="5 6">DSM 29988</strain>
    </source>
</reference>
<comment type="caution">
    <text evidence="5">The sequence shown here is derived from an EMBL/GenBank/DDBJ whole genome shotgun (WGS) entry which is preliminary data.</text>
</comment>
<protein>
    <submittedName>
        <fullName evidence="5">Substrate-binding domain-containing protein</fullName>
    </submittedName>
</protein>
<evidence type="ECO:0000256" key="3">
    <source>
        <dbReference type="ARBA" id="ARBA00022729"/>
    </source>
</evidence>
<evidence type="ECO:0000256" key="4">
    <source>
        <dbReference type="SAM" id="MobiDB-lite"/>
    </source>
</evidence>
<dbReference type="InterPro" id="IPR006311">
    <property type="entry name" value="TAT_signal"/>
</dbReference>
<evidence type="ECO:0000256" key="1">
    <source>
        <dbReference type="ARBA" id="ARBA00008520"/>
    </source>
</evidence>
<evidence type="ECO:0000313" key="6">
    <source>
        <dbReference type="Proteomes" id="UP001596481"/>
    </source>
</evidence>
<keyword evidence="6" id="KW-1185">Reference proteome</keyword>
<gene>
    <name evidence="5" type="ORF">ACFQJC_01205</name>
</gene>
<dbReference type="InterPro" id="IPR050490">
    <property type="entry name" value="Bact_solute-bd_prot1"/>
</dbReference>
<evidence type="ECO:0000313" key="5">
    <source>
        <dbReference type="EMBL" id="MFC7202116.1"/>
    </source>
</evidence>
<dbReference type="InterPro" id="IPR006059">
    <property type="entry name" value="SBP"/>
</dbReference>
<dbReference type="AlphaFoldDB" id="A0ABD5ZA83"/>
<keyword evidence="2" id="KW-0813">Transport</keyword>
<dbReference type="Pfam" id="PF13416">
    <property type="entry name" value="SBP_bac_8"/>
    <property type="match status" value="1"/>
</dbReference>
<dbReference type="NCBIfam" id="TIGR01409">
    <property type="entry name" value="TAT_signal_seq"/>
    <property type="match status" value="1"/>
</dbReference>
<evidence type="ECO:0000256" key="2">
    <source>
        <dbReference type="ARBA" id="ARBA00022448"/>
    </source>
</evidence>
<dbReference type="InterPro" id="IPR019546">
    <property type="entry name" value="TAT_signal_bac_arc"/>
</dbReference>
<dbReference type="PROSITE" id="PS51257">
    <property type="entry name" value="PROKAR_LIPOPROTEIN"/>
    <property type="match status" value="1"/>
</dbReference>
<dbReference type="PANTHER" id="PTHR43649:SF34">
    <property type="entry name" value="ABC TRANSPORTER PERIPLASMIC-BINDING PROTEIN YCJN-RELATED"/>
    <property type="match status" value="1"/>
</dbReference>
<dbReference type="SUPFAM" id="SSF53850">
    <property type="entry name" value="Periplasmic binding protein-like II"/>
    <property type="match status" value="1"/>
</dbReference>
<feature type="region of interest" description="Disordered" evidence="4">
    <location>
        <begin position="489"/>
        <end position="517"/>
    </location>
</feature>
<dbReference type="Gene3D" id="3.40.190.10">
    <property type="entry name" value="Periplasmic binding protein-like II"/>
    <property type="match status" value="2"/>
</dbReference>
<feature type="region of interest" description="Disordered" evidence="4">
    <location>
        <begin position="44"/>
        <end position="65"/>
    </location>
</feature>
<sequence length="517" mass="56055">MVDADSRKGKRTGVSRRNFVKAAGASGVAVGLAGCISTGGGDGDGGNGGNGGGDGDTDTPINTEAPTDDITVQWAADTRIADAEEEVIQALRDAGLPENISIEIIAGSQVTDNRQAQYQQWLSGGREQPTLLMMDSGWTIPFIARNQLQNLTQSLPSEMTDTINNEYFEASVATATGSDGDLYGQPLFPDFPTMQYRKDLLREAGYTDEDFETWATESMSWEEFSAITKEALDANDVQYGYTFQANVYEGLSCCDFNEFMTSYGGAYFGGRENLFGPVGDRPITVEEEGVINSIRMVRTLIHGEDDEYALDGITGGIAPEAVLQWTEEPSRQPFTTGNAVMHRNWPYSIVINGAEPSAENDQTGFGEDLGVMPIPYGVTPEEAQYEGTGGPVAALGGWHLTMNPNSSDEQKQAGVQVMKAMQQEQFQLDMFRIIGWIPPRPSLLDSDEAAEVDIIGRYLPALKVAGENAIPRPVTVVWPQESGRVSQEVNAAYAQEKSPEQAMSDLASQLEQIEQNA</sequence>
<dbReference type="PROSITE" id="PS51318">
    <property type="entry name" value="TAT"/>
    <property type="match status" value="1"/>
</dbReference>
<keyword evidence="3" id="KW-0732">Signal</keyword>
<organism evidence="5 6">
    <name type="scientific">Haloferax namakaokahaiae</name>
    <dbReference type="NCBI Taxonomy" id="1748331"/>
    <lineage>
        <taxon>Archaea</taxon>
        <taxon>Methanobacteriati</taxon>
        <taxon>Methanobacteriota</taxon>
        <taxon>Stenosarchaea group</taxon>
        <taxon>Halobacteria</taxon>
        <taxon>Halobacteriales</taxon>
        <taxon>Haloferacaceae</taxon>
        <taxon>Haloferax</taxon>
    </lineage>
</organism>
<feature type="compositionally biased region" description="Gly residues" evidence="4">
    <location>
        <begin position="44"/>
        <end position="54"/>
    </location>
</feature>
<dbReference type="RefSeq" id="WP_390221423.1">
    <property type="nucleotide sequence ID" value="NZ_JBHTAA010000001.1"/>
</dbReference>
<accession>A0ABD5ZA83</accession>
<dbReference type="EMBL" id="JBHTAA010000001">
    <property type="protein sequence ID" value="MFC7202116.1"/>
    <property type="molecule type" value="Genomic_DNA"/>
</dbReference>
<comment type="similarity">
    <text evidence="1">Belongs to the bacterial solute-binding protein 1 family.</text>
</comment>
<dbReference type="PANTHER" id="PTHR43649">
    <property type="entry name" value="ARABINOSE-BINDING PROTEIN-RELATED"/>
    <property type="match status" value="1"/>
</dbReference>
<dbReference type="Proteomes" id="UP001596481">
    <property type="component" value="Unassembled WGS sequence"/>
</dbReference>
<name>A0ABD5ZA83_9EURY</name>
<feature type="compositionally biased region" description="Polar residues" evidence="4">
    <location>
        <begin position="506"/>
        <end position="517"/>
    </location>
</feature>